<proteinExistence type="predicted"/>
<feature type="chain" id="PRO_5030970764" evidence="1">
    <location>
        <begin position="18"/>
        <end position="162"/>
    </location>
</feature>
<dbReference type="PROSITE" id="PS51257">
    <property type="entry name" value="PROKAR_LIPOPROTEIN"/>
    <property type="match status" value="1"/>
</dbReference>
<feature type="signal peptide" evidence="1">
    <location>
        <begin position="1"/>
        <end position="17"/>
    </location>
</feature>
<keyword evidence="1" id="KW-0732">Signal</keyword>
<dbReference type="AlphaFoldDB" id="A0A7W6DJ88"/>
<accession>A0A7W6DJ88</accession>
<sequence length="162" mass="17161">MRWAVALLVLAATQASALSCLRPDAVAAYQAADADDARWGLVVGTLNFDATKLPKAPAGDPNDAPPLTQLRARLDGQALGADGFATPFDRDIDLHVQCFGPWCAQPQSAQTYLVFLEHTADGQRAYADPCGTKLFANPTAADLARMQSCFAGEACVSDRPLP</sequence>
<keyword evidence="3" id="KW-1185">Reference proteome</keyword>
<comment type="caution">
    <text evidence="2">The sequence shown here is derived from an EMBL/GenBank/DDBJ whole genome shotgun (WGS) entry which is preliminary data.</text>
</comment>
<evidence type="ECO:0000313" key="2">
    <source>
        <dbReference type="EMBL" id="MBB3984038.1"/>
    </source>
</evidence>
<reference evidence="2 3" key="1">
    <citation type="submission" date="2020-08" db="EMBL/GenBank/DDBJ databases">
        <title>Genomic Encyclopedia of Type Strains, Phase IV (KMG-IV): sequencing the most valuable type-strain genomes for metagenomic binning, comparative biology and taxonomic classification.</title>
        <authorList>
            <person name="Goeker M."/>
        </authorList>
    </citation>
    <scope>NUCLEOTIDE SEQUENCE [LARGE SCALE GENOMIC DNA]</scope>
    <source>
        <strain evidence="2 3">DSM 102235</strain>
    </source>
</reference>
<protein>
    <submittedName>
        <fullName evidence="2">Uncharacterized protein</fullName>
    </submittedName>
</protein>
<evidence type="ECO:0000256" key="1">
    <source>
        <dbReference type="SAM" id="SignalP"/>
    </source>
</evidence>
<dbReference type="Proteomes" id="UP000541426">
    <property type="component" value="Unassembled WGS sequence"/>
</dbReference>
<dbReference type="EMBL" id="JACIEJ010000001">
    <property type="protein sequence ID" value="MBB3984038.1"/>
    <property type="molecule type" value="Genomic_DNA"/>
</dbReference>
<gene>
    <name evidence="2" type="ORF">GGQ68_000349</name>
</gene>
<organism evidence="2 3">
    <name type="scientific">Sagittula marina</name>
    <dbReference type="NCBI Taxonomy" id="943940"/>
    <lineage>
        <taxon>Bacteria</taxon>
        <taxon>Pseudomonadati</taxon>
        <taxon>Pseudomonadota</taxon>
        <taxon>Alphaproteobacteria</taxon>
        <taxon>Rhodobacterales</taxon>
        <taxon>Roseobacteraceae</taxon>
        <taxon>Sagittula</taxon>
    </lineage>
</organism>
<name>A0A7W6DJ88_9RHOB</name>
<evidence type="ECO:0000313" key="3">
    <source>
        <dbReference type="Proteomes" id="UP000541426"/>
    </source>
</evidence>
<dbReference type="RefSeq" id="WP_183962664.1">
    <property type="nucleotide sequence ID" value="NZ_BAABBZ010000012.1"/>
</dbReference>